<dbReference type="PANTHER" id="PTHR43424">
    <property type="entry name" value="LOCUS PUTATIVE PROTEIN 1-RELATED"/>
    <property type="match status" value="1"/>
</dbReference>
<reference evidence="2" key="1">
    <citation type="submission" date="2016-10" db="EMBL/GenBank/DDBJ databases">
        <title>Sequence of Gallionella enrichment culture.</title>
        <authorList>
            <person name="Poehlein A."/>
            <person name="Muehling M."/>
            <person name="Daniel R."/>
        </authorList>
    </citation>
    <scope>NUCLEOTIDE SEQUENCE</scope>
</reference>
<organism evidence="2">
    <name type="scientific">mine drainage metagenome</name>
    <dbReference type="NCBI Taxonomy" id="410659"/>
    <lineage>
        <taxon>unclassified sequences</taxon>
        <taxon>metagenomes</taxon>
        <taxon>ecological metagenomes</taxon>
    </lineage>
</organism>
<dbReference type="Pfam" id="PF13440">
    <property type="entry name" value="Polysacc_synt_3"/>
    <property type="match status" value="1"/>
</dbReference>
<feature type="transmembrane region" description="Helical" evidence="1">
    <location>
        <begin position="205"/>
        <end position="222"/>
    </location>
</feature>
<keyword evidence="1" id="KW-1133">Transmembrane helix</keyword>
<feature type="transmembrane region" description="Helical" evidence="1">
    <location>
        <begin position="159"/>
        <end position="177"/>
    </location>
</feature>
<keyword evidence="1" id="KW-0472">Membrane</keyword>
<dbReference type="AlphaFoldDB" id="A0A1J5T6H2"/>
<feature type="transmembrane region" description="Helical" evidence="1">
    <location>
        <begin position="119"/>
        <end position="138"/>
    </location>
</feature>
<feature type="transmembrane region" description="Helical" evidence="1">
    <location>
        <begin position="94"/>
        <end position="113"/>
    </location>
</feature>
<comment type="caution">
    <text evidence="2">The sequence shown here is derived from an EMBL/GenBank/DDBJ whole genome shotgun (WGS) entry which is preliminary data.</text>
</comment>
<feature type="transmembrane region" description="Helical" evidence="1">
    <location>
        <begin position="61"/>
        <end position="82"/>
    </location>
</feature>
<dbReference type="EMBL" id="MLJW01000026">
    <property type="protein sequence ID" value="OIR09412.1"/>
    <property type="molecule type" value="Genomic_DNA"/>
</dbReference>
<feature type="transmembrane region" description="Helical" evidence="1">
    <location>
        <begin position="330"/>
        <end position="352"/>
    </location>
</feature>
<evidence type="ECO:0000313" key="2">
    <source>
        <dbReference type="EMBL" id="OIR09412.1"/>
    </source>
</evidence>
<feature type="transmembrane region" description="Helical" evidence="1">
    <location>
        <begin position="37"/>
        <end position="55"/>
    </location>
</feature>
<gene>
    <name evidence="2" type="ORF">GALL_82490</name>
</gene>
<feature type="transmembrane region" description="Helical" evidence="1">
    <location>
        <begin position="305"/>
        <end position="324"/>
    </location>
</feature>
<name>A0A1J5T6H2_9ZZZZ</name>
<evidence type="ECO:0000256" key="1">
    <source>
        <dbReference type="SAM" id="Phobius"/>
    </source>
</evidence>
<dbReference type="PANTHER" id="PTHR43424:SF1">
    <property type="entry name" value="LOCUS PUTATIVE PROTEIN 1-RELATED"/>
    <property type="match status" value="1"/>
</dbReference>
<keyword evidence="1" id="KW-0812">Transmembrane</keyword>
<feature type="transmembrane region" description="Helical" evidence="1">
    <location>
        <begin position="279"/>
        <end position="298"/>
    </location>
</feature>
<accession>A0A1J5T6H2</accession>
<feature type="transmembrane region" description="Helical" evidence="1">
    <location>
        <begin position="242"/>
        <end position="267"/>
    </location>
</feature>
<dbReference type="CDD" id="cd13128">
    <property type="entry name" value="MATE_Wzx_like"/>
    <property type="match status" value="1"/>
</dbReference>
<dbReference type="InterPro" id="IPR052556">
    <property type="entry name" value="PolySynth_Transporter"/>
</dbReference>
<proteinExistence type="predicted"/>
<protein>
    <submittedName>
        <fullName evidence="2">Polysaccharide biosynthesis protein</fullName>
    </submittedName>
</protein>
<sequence>MFQAFSMLGLDSIVVRDIAKNSSVANQVLGTALRLRLFASVFSFAAACLTISFIYPEKVEFQFLVILVGIGIVFQTADIVDLWFQSQSQSRRTVIAKAISYLIAAVVKIALILTSAPLWIFAAAIGAETALSAIALYVSYKKYPTISQWAWDVVVARKMLHQSFPLLLSGMSIIIYMKSSQLIINELVNSAAVGIYSSAQTLSELWYFLPMTIVASVAPVIARKKAESDMAYNLALQNIFSFMWFISILIAVVVSACSGLIVTILYGEAFRSSATILSIHIFTLIPVCIGVTQSLWLINEHKSSLALYQALAGAVSSVGLNFFLISKYGIVGGAIATVASQFIQAFAVNAIFAPMLFRIQTKSLVDLISNCWKAASSLAMNKKIK</sequence>